<dbReference type="SUPFAM" id="SSF111369">
    <property type="entry name" value="HlyD-like secretion proteins"/>
    <property type="match status" value="1"/>
</dbReference>
<organism evidence="12 13">
    <name type="scientific">Phragmitibacter flavus</name>
    <dbReference type="NCBI Taxonomy" id="2576071"/>
    <lineage>
        <taxon>Bacteria</taxon>
        <taxon>Pseudomonadati</taxon>
        <taxon>Verrucomicrobiota</taxon>
        <taxon>Verrucomicrobiia</taxon>
        <taxon>Verrucomicrobiales</taxon>
        <taxon>Verrucomicrobiaceae</taxon>
        <taxon>Phragmitibacter</taxon>
    </lineage>
</organism>
<proteinExistence type="inferred from homology"/>
<dbReference type="Pfam" id="PF25876">
    <property type="entry name" value="HH_MFP_RND"/>
    <property type="match status" value="1"/>
</dbReference>
<dbReference type="NCBIfam" id="TIGR01730">
    <property type="entry name" value="RND_mfp"/>
    <property type="match status" value="1"/>
</dbReference>
<evidence type="ECO:0000313" key="12">
    <source>
        <dbReference type="EMBL" id="TLD70370.1"/>
    </source>
</evidence>
<evidence type="ECO:0000256" key="6">
    <source>
        <dbReference type="ARBA" id="ARBA00023136"/>
    </source>
</evidence>
<dbReference type="EMBL" id="VAUV01000008">
    <property type="protein sequence ID" value="TLD70370.1"/>
    <property type="molecule type" value="Genomic_DNA"/>
</dbReference>
<dbReference type="Gene3D" id="2.40.420.20">
    <property type="match status" value="1"/>
</dbReference>
<keyword evidence="13" id="KW-1185">Reference proteome</keyword>
<evidence type="ECO:0000256" key="3">
    <source>
        <dbReference type="ARBA" id="ARBA00022448"/>
    </source>
</evidence>
<evidence type="ECO:0000256" key="2">
    <source>
        <dbReference type="ARBA" id="ARBA00009477"/>
    </source>
</evidence>
<dbReference type="PANTHER" id="PTHR30469">
    <property type="entry name" value="MULTIDRUG RESISTANCE PROTEIN MDTA"/>
    <property type="match status" value="1"/>
</dbReference>
<accession>A0A5R8KDI9</accession>
<dbReference type="Pfam" id="PF25944">
    <property type="entry name" value="Beta-barrel_RND"/>
    <property type="match status" value="1"/>
</dbReference>
<feature type="domain" description="Multidrug resistance protein MdtA-like alpha-helical hairpin" evidence="8">
    <location>
        <begin position="108"/>
        <end position="178"/>
    </location>
</feature>
<keyword evidence="3" id="KW-0813">Transport</keyword>
<dbReference type="OrthoDB" id="9783047at2"/>
<keyword evidence="7" id="KW-0175">Coiled coil</keyword>
<evidence type="ECO:0000256" key="5">
    <source>
        <dbReference type="ARBA" id="ARBA00022519"/>
    </source>
</evidence>
<dbReference type="PANTHER" id="PTHR30469:SF36">
    <property type="entry name" value="BLL3903 PROTEIN"/>
    <property type="match status" value="1"/>
</dbReference>
<dbReference type="InterPro" id="IPR058627">
    <property type="entry name" value="MdtA-like_C"/>
</dbReference>
<keyword evidence="5" id="KW-0997">Cell inner membrane</keyword>
<dbReference type="GO" id="GO:1990281">
    <property type="term" value="C:efflux pump complex"/>
    <property type="evidence" value="ECO:0007669"/>
    <property type="project" value="TreeGrafter"/>
</dbReference>
<gene>
    <name evidence="12" type="ORF">FEM03_11590</name>
</gene>
<comment type="similarity">
    <text evidence="2">Belongs to the membrane fusion protein (MFP) (TC 8.A.1) family.</text>
</comment>
<dbReference type="AlphaFoldDB" id="A0A5R8KDI9"/>
<evidence type="ECO:0000259" key="10">
    <source>
        <dbReference type="Pfam" id="PF25944"/>
    </source>
</evidence>
<sequence>MKNKSRWIFVLLMLAAIVAVFIWRKDAASSKTNGPPPAPAAIAVLATQVTTRDVPIWLTGIGTVQAFNTVTVRPRVSGALEKVNFTEGSMVKEGDILAHIDPRPYQSTLDQALARQAQNAAQLRNARQELARVETLIKERAVSEQNLDQAQATVAQFEAVAQADTAAIAAAQLDLDFTTVRAPISGRTGIRQLDAGNVVTANQPAGLVMLTQLQPITVLFTLPQQHLPALRAHMQPGAAPLTVQAIGEDGTLLDEGKLELVDNQIDMTTGTLKLKAVFSNEKLALWPGQFITSRVLVDTRKDATVVPPEVIQPGLDGPFAYLIKPDNTVEARPLQTGLNLDGWTIIEKGLNPGDRVVRDGQNKLKPGSLVSHKEVQS</sequence>
<evidence type="ECO:0000256" key="7">
    <source>
        <dbReference type="SAM" id="Coils"/>
    </source>
</evidence>
<dbReference type="InterPro" id="IPR058626">
    <property type="entry name" value="MdtA-like_b-barrel"/>
</dbReference>
<feature type="coiled-coil region" evidence="7">
    <location>
        <begin position="109"/>
        <end position="153"/>
    </location>
</feature>
<evidence type="ECO:0000256" key="1">
    <source>
        <dbReference type="ARBA" id="ARBA00004236"/>
    </source>
</evidence>
<evidence type="ECO:0000256" key="4">
    <source>
        <dbReference type="ARBA" id="ARBA00022475"/>
    </source>
</evidence>
<dbReference type="InterPro" id="IPR058625">
    <property type="entry name" value="MdtA-like_BSH"/>
</dbReference>
<comment type="caution">
    <text evidence="12">The sequence shown here is derived from an EMBL/GenBank/DDBJ whole genome shotgun (WGS) entry which is preliminary data.</text>
</comment>
<keyword evidence="4" id="KW-1003">Cell membrane</keyword>
<dbReference type="GO" id="GO:0015562">
    <property type="term" value="F:efflux transmembrane transporter activity"/>
    <property type="evidence" value="ECO:0007669"/>
    <property type="project" value="TreeGrafter"/>
</dbReference>
<dbReference type="InterPro" id="IPR058624">
    <property type="entry name" value="MdtA-like_HH"/>
</dbReference>
<comment type="subcellular location">
    <subcellularLocation>
        <location evidence="1">Cell membrane</location>
    </subcellularLocation>
</comment>
<dbReference type="InterPro" id="IPR006143">
    <property type="entry name" value="RND_pump_MFP"/>
</dbReference>
<feature type="domain" description="Multidrug resistance protein MdtA-like beta-barrel" evidence="10">
    <location>
        <begin position="215"/>
        <end position="299"/>
    </location>
</feature>
<keyword evidence="6" id="KW-0472">Membrane</keyword>
<evidence type="ECO:0000259" key="9">
    <source>
        <dbReference type="Pfam" id="PF25917"/>
    </source>
</evidence>
<dbReference type="Gene3D" id="2.40.50.100">
    <property type="match status" value="1"/>
</dbReference>
<reference evidence="12 13" key="1">
    <citation type="submission" date="2019-05" db="EMBL/GenBank/DDBJ databases">
        <title>Verrucobacter flavum gen. nov., sp. nov. a new member of the family Verrucomicrobiaceae.</title>
        <authorList>
            <person name="Szuroczki S."/>
            <person name="Abbaszade G."/>
            <person name="Szabo A."/>
            <person name="Felfoldi T."/>
            <person name="Schumann P."/>
            <person name="Boka K."/>
            <person name="Keki Z."/>
            <person name="Toumi M."/>
            <person name="Toth E."/>
        </authorList>
    </citation>
    <scope>NUCLEOTIDE SEQUENCE [LARGE SCALE GENOMIC DNA]</scope>
    <source>
        <strain evidence="12 13">MG-N-17</strain>
    </source>
</reference>
<dbReference type="Pfam" id="PF25917">
    <property type="entry name" value="BSH_RND"/>
    <property type="match status" value="1"/>
</dbReference>
<dbReference type="Gene3D" id="2.40.30.170">
    <property type="match status" value="1"/>
</dbReference>
<evidence type="ECO:0000259" key="11">
    <source>
        <dbReference type="Pfam" id="PF25967"/>
    </source>
</evidence>
<evidence type="ECO:0000259" key="8">
    <source>
        <dbReference type="Pfam" id="PF25876"/>
    </source>
</evidence>
<protein>
    <submittedName>
        <fullName evidence="12">Efflux RND transporter periplasmic adaptor subunit</fullName>
    </submittedName>
</protein>
<name>A0A5R8KDI9_9BACT</name>
<dbReference type="Pfam" id="PF25967">
    <property type="entry name" value="RND-MFP_C"/>
    <property type="match status" value="1"/>
</dbReference>
<dbReference type="Gene3D" id="1.10.287.470">
    <property type="entry name" value="Helix hairpin bin"/>
    <property type="match status" value="1"/>
</dbReference>
<feature type="domain" description="Multidrug resistance protein MdtA-like barrel-sandwich hybrid" evidence="9">
    <location>
        <begin position="68"/>
        <end position="209"/>
    </location>
</feature>
<feature type="domain" description="Multidrug resistance protein MdtA-like C-terminal permuted SH3" evidence="11">
    <location>
        <begin position="302"/>
        <end position="361"/>
    </location>
</feature>
<dbReference type="Proteomes" id="UP000306196">
    <property type="component" value="Unassembled WGS sequence"/>
</dbReference>
<evidence type="ECO:0000313" key="13">
    <source>
        <dbReference type="Proteomes" id="UP000306196"/>
    </source>
</evidence>